<dbReference type="InterPro" id="IPR036259">
    <property type="entry name" value="MFS_trans_sf"/>
</dbReference>
<evidence type="ECO:0000256" key="1">
    <source>
        <dbReference type="ARBA" id="ARBA00004141"/>
    </source>
</evidence>
<feature type="transmembrane region" description="Helical" evidence="7">
    <location>
        <begin position="65"/>
        <end position="85"/>
    </location>
</feature>
<keyword evidence="4 7" id="KW-0812">Transmembrane</keyword>
<dbReference type="SUPFAM" id="SSF103473">
    <property type="entry name" value="MFS general substrate transporter"/>
    <property type="match status" value="1"/>
</dbReference>
<evidence type="ECO:0000256" key="2">
    <source>
        <dbReference type="ARBA" id="ARBA00007965"/>
    </source>
</evidence>
<dbReference type="PANTHER" id="PTHR10332">
    <property type="entry name" value="EQUILIBRATIVE NUCLEOSIDE TRANSPORTER"/>
    <property type="match status" value="1"/>
</dbReference>
<dbReference type="InterPro" id="IPR002259">
    <property type="entry name" value="Eqnu_transpt"/>
</dbReference>
<dbReference type="PRINTS" id="PR01130">
    <property type="entry name" value="DERENTRNSPRT"/>
</dbReference>
<feature type="transmembrane region" description="Helical" evidence="7">
    <location>
        <begin position="274"/>
        <end position="293"/>
    </location>
</feature>
<keyword evidence="3" id="KW-0813">Transport</keyword>
<gene>
    <name evidence="8" type="ORF">GOODEAATRI_025038</name>
</gene>
<dbReference type="EMBL" id="JAHRIO010062860">
    <property type="protein sequence ID" value="MEQ2179452.1"/>
    <property type="molecule type" value="Genomic_DNA"/>
</dbReference>
<keyword evidence="9" id="KW-1185">Reference proteome</keyword>
<evidence type="ECO:0000256" key="6">
    <source>
        <dbReference type="ARBA" id="ARBA00023136"/>
    </source>
</evidence>
<evidence type="ECO:0000256" key="7">
    <source>
        <dbReference type="SAM" id="Phobius"/>
    </source>
</evidence>
<feature type="transmembrane region" description="Helical" evidence="7">
    <location>
        <begin position="181"/>
        <end position="203"/>
    </location>
</feature>
<name>A0ABV0P7M4_9TELE</name>
<dbReference type="Proteomes" id="UP001476798">
    <property type="component" value="Unassembled WGS sequence"/>
</dbReference>
<dbReference type="Pfam" id="PF01733">
    <property type="entry name" value="Nucleoside_tran"/>
    <property type="match status" value="1"/>
</dbReference>
<evidence type="ECO:0000256" key="3">
    <source>
        <dbReference type="ARBA" id="ARBA00022448"/>
    </source>
</evidence>
<evidence type="ECO:0000256" key="5">
    <source>
        <dbReference type="ARBA" id="ARBA00022989"/>
    </source>
</evidence>
<comment type="subcellular location">
    <subcellularLocation>
        <location evidence="1">Membrane</location>
        <topology evidence="1">Multi-pass membrane protein</topology>
    </subcellularLocation>
</comment>
<feature type="transmembrane region" description="Helical" evidence="7">
    <location>
        <begin position="215"/>
        <end position="234"/>
    </location>
</feature>
<keyword evidence="6 7" id="KW-0472">Membrane</keyword>
<comment type="caution">
    <text evidence="8">The sequence shown here is derived from an EMBL/GenBank/DDBJ whole genome shotgun (WGS) entry which is preliminary data.</text>
</comment>
<reference evidence="8 9" key="1">
    <citation type="submission" date="2021-06" db="EMBL/GenBank/DDBJ databases">
        <authorList>
            <person name="Palmer J.M."/>
        </authorList>
    </citation>
    <scope>NUCLEOTIDE SEQUENCE [LARGE SCALE GENOMIC DNA]</scope>
    <source>
        <strain evidence="8 9">GA_2019</strain>
        <tissue evidence="8">Muscle</tissue>
    </source>
</reference>
<organism evidence="8 9">
    <name type="scientific">Goodea atripinnis</name>
    <dbReference type="NCBI Taxonomy" id="208336"/>
    <lineage>
        <taxon>Eukaryota</taxon>
        <taxon>Metazoa</taxon>
        <taxon>Chordata</taxon>
        <taxon>Craniata</taxon>
        <taxon>Vertebrata</taxon>
        <taxon>Euteleostomi</taxon>
        <taxon>Actinopterygii</taxon>
        <taxon>Neopterygii</taxon>
        <taxon>Teleostei</taxon>
        <taxon>Neoteleostei</taxon>
        <taxon>Acanthomorphata</taxon>
        <taxon>Ovalentaria</taxon>
        <taxon>Atherinomorphae</taxon>
        <taxon>Cyprinodontiformes</taxon>
        <taxon>Goodeidae</taxon>
        <taxon>Goodea</taxon>
    </lineage>
</organism>
<comment type="similarity">
    <text evidence="2">Belongs to the SLC29A/ENT transporter (TC 2.A.57) family.</text>
</comment>
<evidence type="ECO:0008006" key="10">
    <source>
        <dbReference type="Google" id="ProtNLM"/>
    </source>
</evidence>
<evidence type="ECO:0000313" key="9">
    <source>
        <dbReference type="Proteomes" id="UP001476798"/>
    </source>
</evidence>
<keyword evidence="5 7" id="KW-1133">Transmembrane helix</keyword>
<proteinExistence type="inferred from homology"/>
<dbReference type="PANTHER" id="PTHR10332:SF10">
    <property type="entry name" value="EQUILIBRATIVE NUCLEOSIDE TRANSPORTER 4"/>
    <property type="match status" value="1"/>
</dbReference>
<protein>
    <recommendedName>
        <fullName evidence="10">Equilibrative nucleoside transporter 4</fullName>
    </recommendedName>
</protein>
<sequence length="316" mass="35399">VFFSIDNHFPLPPPVQQSSFYGYMGMLPKRYTQGVMTGESTAGVIISLSRIFTKLLIPDEKKNTLIFFLISISMEMLCFLLHLVVRRSCFVRYYTSHAQGKGPVKCHDPRDTGTGYRVHHDVTAEEVIFGNGGTAPSSTEEGHEDFVGGTYVRFDAPKAKIRKTWPGVRDMILHRYVVSRVIWAYMLSIAVTYSITLCLFPGLESEIRNPTLGEWLPILIMATFNMSDFVGKILAALPYDWSGGRLLFFSCLRVVFIPLFVLCVYPASAPMLSHPAWPCLFSLLMGVTNGYFGSVPMIQAAGKVQPEQRELAGERC</sequence>
<accession>A0ABV0P7M4</accession>
<evidence type="ECO:0000313" key="8">
    <source>
        <dbReference type="EMBL" id="MEQ2179452.1"/>
    </source>
</evidence>
<evidence type="ECO:0000256" key="4">
    <source>
        <dbReference type="ARBA" id="ARBA00022692"/>
    </source>
</evidence>
<feature type="non-terminal residue" evidence="8">
    <location>
        <position position="1"/>
    </location>
</feature>
<feature type="transmembrane region" description="Helical" evidence="7">
    <location>
        <begin position="246"/>
        <end position="268"/>
    </location>
</feature>